<gene>
    <name evidence="1" type="ORF">J2804_002490</name>
</gene>
<comment type="caution">
    <text evidence="1">The sequence shown here is derived from an EMBL/GenBank/DDBJ whole genome shotgun (WGS) entry which is preliminary data.</text>
</comment>
<protein>
    <submittedName>
        <fullName evidence="1">Uncharacterized protein</fullName>
    </submittedName>
</protein>
<keyword evidence="2" id="KW-1185">Reference proteome</keyword>
<sequence>MSQLGTILYKSQLHNIVPAANEAVIMAEARTGQAVGPIRQEQISAKDGNKFMQTNGTTTQSLASISTFYIRQIITDKQCSGYSVMSAFS</sequence>
<dbReference type="RefSeq" id="WP_310120478.1">
    <property type="nucleotide sequence ID" value="NZ_JAVDQV010000006.1"/>
</dbReference>
<reference evidence="1 2" key="1">
    <citation type="submission" date="2023-07" db="EMBL/GenBank/DDBJ databases">
        <title>Sorghum-associated microbial communities from plants grown in Nebraska, USA.</title>
        <authorList>
            <person name="Schachtman D."/>
        </authorList>
    </citation>
    <scope>NUCLEOTIDE SEQUENCE [LARGE SCALE GENOMIC DNA]</scope>
    <source>
        <strain evidence="1 2">DS1316</strain>
    </source>
</reference>
<organism evidence="1 2">
    <name type="scientific">Paraburkholderia terricola</name>
    <dbReference type="NCBI Taxonomy" id="169427"/>
    <lineage>
        <taxon>Bacteria</taxon>
        <taxon>Pseudomonadati</taxon>
        <taxon>Pseudomonadota</taxon>
        <taxon>Betaproteobacteria</taxon>
        <taxon>Burkholderiales</taxon>
        <taxon>Burkholderiaceae</taxon>
        <taxon>Paraburkholderia</taxon>
    </lineage>
</organism>
<accession>A0ABU1LQR3</accession>
<dbReference type="Proteomes" id="UP001264340">
    <property type="component" value="Unassembled WGS sequence"/>
</dbReference>
<proteinExistence type="predicted"/>
<evidence type="ECO:0000313" key="2">
    <source>
        <dbReference type="Proteomes" id="UP001264340"/>
    </source>
</evidence>
<dbReference type="EMBL" id="JAVDRP010000004">
    <property type="protein sequence ID" value="MDR6409086.1"/>
    <property type="molecule type" value="Genomic_DNA"/>
</dbReference>
<evidence type="ECO:0000313" key="1">
    <source>
        <dbReference type="EMBL" id="MDR6409086.1"/>
    </source>
</evidence>
<name>A0ABU1LQR3_9BURK</name>